<dbReference type="Gene3D" id="2.60.40.820">
    <property type="entry name" value="Transcription factor, T-box"/>
    <property type="match status" value="1"/>
</dbReference>
<dbReference type="OMA" id="DVMSFPP"/>
<evidence type="ECO:0000256" key="5">
    <source>
        <dbReference type="ARBA" id="ARBA00023242"/>
    </source>
</evidence>
<dbReference type="Proteomes" id="UP000002852">
    <property type="component" value="Unassembled WGS sequence"/>
</dbReference>
<dbReference type="Ensembl" id="ENSXMAT00000030773.1">
    <property type="protein sequence ID" value="ENSXMAP00000031046.1"/>
    <property type="gene ID" value="ENSXMAG00000021702.1"/>
</dbReference>
<dbReference type="InterPro" id="IPR008967">
    <property type="entry name" value="p53-like_TF_DNA-bd_sf"/>
</dbReference>
<reference evidence="9" key="3">
    <citation type="submission" date="2025-08" db="UniProtKB">
        <authorList>
            <consortium name="Ensembl"/>
        </authorList>
    </citation>
    <scope>IDENTIFICATION</scope>
    <source>
        <strain evidence="9">JP 163 A</strain>
    </source>
</reference>
<keyword evidence="5 6" id="KW-0539">Nucleus</keyword>
<evidence type="ECO:0000259" key="8">
    <source>
        <dbReference type="PROSITE" id="PS50252"/>
    </source>
</evidence>
<protein>
    <submittedName>
        <fullName evidence="9">T-box transcription factor 3b</fullName>
    </submittedName>
</protein>
<dbReference type="GeneID" id="102221328"/>
<dbReference type="GO" id="GO:0000978">
    <property type="term" value="F:RNA polymerase II cis-regulatory region sequence-specific DNA binding"/>
    <property type="evidence" value="ECO:0007669"/>
    <property type="project" value="InterPro"/>
</dbReference>
<dbReference type="FunFam" id="2.60.40.820:FF:000003">
    <property type="entry name" value="T-box transcription factor TBX3"/>
    <property type="match status" value="1"/>
</dbReference>
<dbReference type="InterPro" id="IPR046360">
    <property type="entry name" value="T-box_DNA-bd"/>
</dbReference>
<dbReference type="KEGG" id="xma:102221328"/>
<dbReference type="InterPro" id="IPR002070">
    <property type="entry name" value="TF_Brachyury"/>
</dbReference>
<reference evidence="9" key="4">
    <citation type="submission" date="2025-09" db="UniProtKB">
        <authorList>
            <consortium name="Ensembl"/>
        </authorList>
    </citation>
    <scope>IDENTIFICATION</scope>
    <source>
        <strain evidence="9">JP 163 A</strain>
    </source>
</reference>
<dbReference type="InterPro" id="IPR036960">
    <property type="entry name" value="T-box_sf"/>
</dbReference>
<evidence type="ECO:0000256" key="4">
    <source>
        <dbReference type="ARBA" id="ARBA00023163"/>
    </source>
</evidence>
<keyword evidence="4" id="KW-0804">Transcription</keyword>
<dbReference type="RefSeq" id="XP_005806668.2">
    <property type="nucleotide sequence ID" value="XM_005806611.2"/>
</dbReference>
<dbReference type="PRINTS" id="PR00937">
    <property type="entry name" value="TBOX"/>
</dbReference>
<dbReference type="PROSITE" id="PS50252">
    <property type="entry name" value="TBOX_3"/>
    <property type="match status" value="1"/>
</dbReference>
<organism evidence="9 10">
    <name type="scientific">Xiphophorus maculatus</name>
    <name type="common">Southern platyfish</name>
    <name type="synonym">Platypoecilus maculatus</name>
    <dbReference type="NCBI Taxonomy" id="8083"/>
    <lineage>
        <taxon>Eukaryota</taxon>
        <taxon>Metazoa</taxon>
        <taxon>Chordata</taxon>
        <taxon>Craniata</taxon>
        <taxon>Vertebrata</taxon>
        <taxon>Euteleostomi</taxon>
        <taxon>Actinopterygii</taxon>
        <taxon>Neopterygii</taxon>
        <taxon>Teleostei</taxon>
        <taxon>Neoteleostei</taxon>
        <taxon>Acanthomorphata</taxon>
        <taxon>Ovalentaria</taxon>
        <taxon>Atherinomorphae</taxon>
        <taxon>Cyprinodontiformes</taxon>
        <taxon>Poeciliidae</taxon>
        <taxon>Poeciliinae</taxon>
        <taxon>Xiphophorus</taxon>
    </lineage>
</organism>
<evidence type="ECO:0000256" key="6">
    <source>
        <dbReference type="PROSITE-ProRule" id="PRU00201"/>
    </source>
</evidence>
<proteinExistence type="predicted"/>
<feature type="compositionally biased region" description="Polar residues" evidence="7">
    <location>
        <begin position="452"/>
        <end position="462"/>
    </location>
</feature>
<name>A0A3B5QJR0_XIPMA</name>
<dbReference type="Pfam" id="PF00907">
    <property type="entry name" value="T-box"/>
    <property type="match status" value="1"/>
</dbReference>
<comment type="subcellular location">
    <subcellularLocation>
        <location evidence="1 6">Nucleus</location>
    </subcellularLocation>
</comment>
<evidence type="ECO:0000313" key="9">
    <source>
        <dbReference type="Ensembl" id="ENSXMAP00000031046.1"/>
    </source>
</evidence>
<feature type="domain" description="T-box" evidence="8">
    <location>
        <begin position="68"/>
        <end position="246"/>
    </location>
</feature>
<evidence type="ECO:0000256" key="3">
    <source>
        <dbReference type="ARBA" id="ARBA00023125"/>
    </source>
</evidence>
<evidence type="ECO:0000313" key="10">
    <source>
        <dbReference type="Proteomes" id="UP000002852"/>
    </source>
</evidence>
<feature type="region of interest" description="Disordered" evidence="7">
    <location>
        <begin position="239"/>
        <end position="300"/>
    </location>
</feature>
<evidence type="ECO:0000256" key="2">
    <source>
        <dbReference type="ARBA" id="ARBA00023015"/>
    </source>
</evidence>
<reference evidence="10" key="1">
    <citation type="submission" date="2012-01" db="EMBL/GenBank/DDBJ databases">
        <authorList>
            <person name="Walter R."/>
            <person name="Schartl M."/>
            <person name="Warren W."/>
        </authorList>
    </citation>
    <scope>NUCLEOTIDE SEQUENCE [LARGE SCALE GENOMIC DNA]</scope>
    <source>
        <strain evidence="10">JP 163 A</strain>
    </source>
</reference>
<accession>A0A3B5QJR0</accession>
<feature type="region of interest" description="Disordered" evidence="7">
    <location>
        <begin position="452"/>
        <end position="498"/>
    </location>
</feature>
<keyword evidence="10" id="KW-1185">Reference proteome</keyword>
<feature type="compositionally biased region" description="Basic and acidic residues" evidence="7">
    <location>
        <begin position="290"/>
        <end position="300"/>
    </location>
</feature>
<dbReference type="STRING" id="8083.ENSXMAP00000031046"/>
<dbReference type="InParanoid" id="A0A3B5QJR0"/>
<feature type="compositionally biased region" description="Low complexity" evidence="7">
    <location>
        <begin position="463"/>
        <end position="487"/>
    </location>
</feature>
<dbReference type="GO" id="GO:0005634">
    <property type="term" value="C:nucleus"/>
    <property type="evidence" value="ECO:0007669"/>
    <property type="project" value="UniProtKB-SubCell"/>
</dbReference>
<keyword evidence="2" id="KW-0805">Transcription regulation</keyword>
<dbReference type="GeneTree" id="ENSGT00940000158066"/>
<dbReference type="AlphaFoldDB" id="A0A3B5QJR0"/>
<keyword evidence="3 6" id="KW-0238">DNA-binding</keyword>
<sequence>MRSFCVPEAAQSFPSGVGTLLSEPALLLAPTPTSRRLTHPEPRRGLACCGPELLDSADTAEEEPRVSLEAADLWKHFHTHGTEMVITKSGRRMFPPLRARCTGMNRKAKYILLMDIVAADDCRYKFHNSRWTVAGKADPEMPRRMYIHPDSPATGEQWMSKAVNFHKLKLTNNISDNHGFTILNSMHKYQPRFHIVKANDILRLPCSTFRTYVFAETQFIAVTAYQNDKITQLKIDNNPFAKGFRDTGNGRREKRKVQQSGQRCREAADGQRAPVAHCGDVRSSDAYTSDSDKSFNSEECPEPKLFRSYHGDQPGISFTAETLQASHPTENSVRSDVTHGTQDSGRERSLCSSFAPSCVYSPDFNRHLLDVNALGHLLHLTQVNSWYRCAADGGVRCGFRPAAPAGTPLSVALKQHTGLQDVMSFPPYGGFLFYPYSPMSLSVRHQIPVTQSRLDPSSSPRGSAQSLFSSPVLSSSVPPSKESSVTSYKPELPAGGEL</sequence>
<dbReference type="InterPro" id="IPR001699">
    <property type="entry name" value="TF_T-box"/>
</dbReference>
<dbReference type="PANTHER" id="PTHR11267:SF181">
    <property type="entry name" value="OPTOMOTOR-BLIND PROTEIN"/>
    <property type="match status" value="1"/>
</dbReference>
<reference evidence="10" key="2">
    <citation type="journal article" date="2013" name="Nat. Genet.">
        <title>The genome of the platyfish, Xiphophorus maculatus, provides insights into evolutionary adaptation and several complex traits.</title>
        <authorList>
            <person name="Schartl M."/>
            <person name="Walter R.B."/>
            <person name="Shen Y."/>
            <person name="Garcia T."/>
            <person name="Catchen J."/>
            <person name="Amores A."/>
            <person name="Braasch I."/>
            <person name="Chalopin D."/>
            <person name="Volff J.N."/>
            <person name="Lesch K.P."/>
            <person name="Bisazza A."/>
            <person name="Minx P."/>
            <person name="Hillier L."/>
            <person name="Wilson R.K."/>
            <person name="Fuerstenberg S."/>
            <person name="Boore J."/>
            <person name="Searle S."/>
            <person name="Postlethwait J.H."/>
            <person name="Warren W.C."/>
        </authorList>
    </citation>
    <scope>NUCLEOTIDE SEQUENCE [LARGE SCALE GENOMIC DNA]</scope>
    <source>
        <strain evidence="10">JP 163 A</strain>
    </source>
</reference>
<dbReference type="InterPro" id="IPR018186">
    <property type="entry name" value="TF_T-box_CS"/>
</dbReference>
<dbReference type="PROSITE" id="PS01264">
    <property type="entry name" value="TBOX_2"/>
    <property type="match status" value="1"/>
</dbReference>
<dbReference type="SUPFAM" id="SSF49417">
    <property type="entry name" value="p53-like transcription factors"/>
    <property type="match status" value="1"/>
</dbReference>
<dbReference type="CDD" id="cd20188">
    <property type="entry name" value="T-box_TBX2_3-like"/>
    <property type="match status" value="1"/>
</dbReference>
<dbReference type="PRINTS" id="PR00938">
    <property type="entry name" value="BRACHYURY"/>
</dbReference>
<evidence type="ECO:0000256" key="7">
    <source>
        <dbReference type="SAM" id="MobiDB-lite"/>
    </source>
</evidence>
<dbReference type="GO" id="GO:0000785">
    <property type="term" value="C:chromatin"/>
    <property type="evidence" value="ECO:0007669"/>
    <property type="project" value="TreeGrafter"/>
</dbReference>
<feature type="region of interest" description="Disordered" evidence="7">
    <location>
        <begin position="324"/>
        <end position="346"/>
    </location>
</feature>
<dbReference type="GO" id="GO:0001708">
    <property type="term" value="P:cell fate specification"/>
    <property type="evidence" value="ECO:0007669"/>
    <property type="project" value="TreeGrafter"/>
</dbReference>
<evidence type="ECO:0000256" key="1">
    <source>
        <dbReference type="ARBA" id="ARBA00004123"/>
    </source>
</evidence>
<dbReference type="PANTHER" id="PTHR11267">
    <property type="entry name" value="T-BOX PROTEIN-RELATED"/>
    <property type="match status" value="1"/>
</dbReference>
<dbReference type="GO" id="GO:0045893">
    <property type="term" value="P:positive regulation of DNA-templated transcription"/>
    <property type="evidence" value="ECO:0007669"/>
    <property type="project" value="InterPro"/>
</dbReference>
<comment type="caution">
    <text evidence="6">Lacks conserved residue(s) required for the propagation of feature annotation.</text>
</comment>
<feature type="compositionally biased region" description="Polar residues" evidence="7">
    <location>
        <begin position="324"/>
        <end position="343"/>
    </location>
</feature>
<dbReference type="SMART" id="SM00425">
    <property type="entry name" value="TBOX"/>
    <property type="match status" value="1"/>
</dbReference>
<dbReference type="GO" id="GO:0000981">
    <property type="term" value="F:DNA-binding transcription factor activity, RNA polymerase II-specific"/>
    <property type="evidence" value="ECO:0007669"/>
    <property type="project" value="TreeGrafter"/>
</dbReference>
<dbReference type="PROSITE" id="PS01283">
    <property type="entry name" value="TBOX_1"/>
    <property type="match status" value="1"/>
</dbReference>